<evidence type="ECO:0000313" key="1">
    <source>
        <dbReference type="EMBL" id="CAD8108655.1"/>
    </source>
</evidence>
<dbReference type="InterPro" id="IPR006212">
    <property type="entry name" value="Furin_repeat"/>
</dbReference>
<keyword evidence="2" id="KW-1185">Reference proteome</keyword>
<gene>
    <name evidence="1" type="ORF">PSON_ATCC_30995.1.T0910183</name>
</gene>
<protein>
    <submittedName>
        <fullName evidence="1">Uncharacterized protein</fullName>
    </submittedName>
</protein>
<dbReference type="EMBL" id="CAJJDN010000091">
    <property type="protein sequence ID" value="CAD8108655.1"/>
    <property type="molecule type" value="Genomic_DNA"/>
</dbReference>
<dbReference type="CDD" id="cd00064">
    <property type="entry name" value="FU"/>
    <property type="match status" value="1"/>
</dbReference>
<accession>A0A8S1Q0A3</accession>
<dbReference type="Proteomes" id="UP000692954">
    <property type="component" value="Unassembled WGS sequence"/>
</dbReference>
<dbReference type="OrthoDB" id="319931at2759"/>
<dbReference type="AlphaFoldDB" id="A0A8S1Q0A3"/>
<proteinExistence type="predicted"/>
<evidence type="ECO:0000313" key="2">
    <source>
        <dbReference type="Proteomes" id="UP000692954"/>
    </source>
</evidence>
<reference evidence="1" key="1">
    <citation type="submission" date="2021-01" db="EMBL/GenBank/DDBJ databases">
        <authorList>
            <consortium name="Genoscope - CEA"/>
            <person name="William W."/>
        </authorList>
    </citation>
    <scope>NUCLEOTIDE SEQUENCE</scope>
</reference>
<comment type="caution">
    <text evidence="1">The sequence shown here is derived from an EMBL/GenBank/DDBJ whole genome shotgun (WGS) entry which is preliminary data.</text>
</comment>
<sequence>MCILIILQIIFIKKLDNYNNLQLYFSICKYEFFKQSLPKNLNIQRTRILNNGIILIQNFISISIKLYKGFQQKEFNFNLDVMQLSMMQFKLSYGSILQSEKNFLTIQILGFQLLNCLDESKPQVSCYPTCNECDGPRRNDCLSCFEQSHRRSLEDFKECICEYGTIDQNDQCIIYQTLLFTLIQEEPKQEKCKYGFFEYEDDSLQQLIIIQQHVWNAYKIQNNELKLFYAIQIYLQIKMEIQQNIIMLNKYQNEKLSAKSLKQQIMNAMFVEMDAMNVKFYQQIQIALKYILVHLDLISKKKKHVTLQILKIFQVNVLSIRYHIVYIVSIIQLVILQNYPWFLTKFYIG</sequence>
<name>A0A8S1Q0A3_9CILI</name>
<organism evidence="1 2">
    <name type="scientific">Paramecium sonneborni</name>
    <dbReference type="NCBI Taxonomy" id="65129"/>
    <lineage>
        <taxon>Eukaryota</taxon>
        <taxon>Sar</taxon>
        <taxon>Alveolata</taxon>
        <taxon>Ciliophora</taxon>
        <taxon>Intramacronucleata</taxon>
        <taxon>Oligohymenophorea</taxon>
        <taxon>Peniculida</taxon>
        <taxon>Parameciidae</taxon>
        <taxon>Paramecium</taxon>
    </lineage>
</organism>